<dbReference type="OrthoDB" id="6431331at2759"/>
<name>A0A9W7DSX4_9STRA</name>
<proteinExistence type="predicted"/>
<organism evidence="3 4">
    <name type="scientific">Triparma retinervis</name>
    <dbReference type="NCBI Taxonomy" id="2557542"/>
    <lineage>
        <taxon>Eukaryota</taxon>
        <taxon>Sar</taxon>
        <taxon>Stramenopiles</taxon>
        <taxon>Ochrophyta</taxon>
        <taxon>Bolidophyceae</taxon>
        <taxon>Parmales</taxon>
        <taxon>Triparmaceae</taxon>
        <taxon>Triparma</taxon>
    </lineage>
</organism>
<evidence type="ECO:0000256" key="1">
    <source>
        <dbReference type="SAM" id="Phobius"/>
    </source>
</evidence>
<dbReference type="SUPFAM" id="SSF53474">
    <property type="entry name" value="alpha/beta-Hydrolases"/>
    <property type="match status" value="1"/>
</dbReference>
<evidence type="ECO:0000313" key="3">
    <source>
        <dbReference type="EMBL" id="GMH55084.1"/>
    </source>
</evidence>
<accession>A0A9W7DSX4</accession>
<dbReference type="InterPro" id="IPR029058">
    <property type="entry name" value="AB_hydrolase_fold"/>
</dbReference>
<dbReference type="PRINTS" id="PR00111">
    <property type="entry name" value="ABHYDROLASE"/>
</dbReference>
<protein>
    <recommendedName>
        <fullName evidence="2">AB hydrolase-1 domain-containing protein</fullName>
    </recommendedName>
</protein>
<sequence>MTLDLNSFLVGVLCTFIVYILHVSFRRLLFGSGQVRGQPRSLAPGSFASLSLGEVHYTIYGERGGGELRPSRPLAVLVHGFAGSSAVWRSSGYLRVLEGLGYDVLTFDNYGHGYSEGPDCDYAAELFAGQLSELLSNLGVTKTFDLLGFSMGGAIATVYAHRNPGRVRRLILQAPSVARDPIFPRVLLLGLGCLPFVSELLARLVIPRFGEGANT</sequence>
<dbReference type="Pfam" id="PF00561">
    <property type="entry name" value="Abhydrolase_1"/>
    <property type="match status" value="1"/>
</dbReference>
<keyword evidence="1" id="KW-0472">Membrane</keyword>
<keyword evidence="4" id="KW-1185">Reference proteome</keyword>
<dbReference type="AlphaFoldDB" id="A0A9W7DSX4"/>
<keyword evidence="1" id="KW-1133">Transmembrane helix</keyword>
<feature type="non-terminal residue" evidence="3">
    <location>
        <position position="215"/>
    </location>
</feature>
<dbReference type="EMBL" id="BRXZ01002126">
    <property type="protein sequence ID" value="GMH55084.1"/>
    <property type="molecule type" value="Genomic_DNA"/>
</dbReference>
<feature type="domain" description="AB hydrolase-1" evidence="2">
    <location>
        <begin position="76"/>
        <end position="175"/>
    </location>
</feature>
<dbReference type="InterPro" id="IPR050228">
    <property type="entry name" value="Carboxylesterase_BioH"/>
</dbReference>
<evidence type="ECO:0000313" key="4">
    <source>
        <dbReference type="Proteomes" id="UP001165082"/>
    </source>
</evidence>
<dbReference type="Proteomes" id="UP001165082">
    <property type="component" value="Unassembled WGS sequence"/>
</dbReference>
<comment type="caution">
    <text evidence="3">The sequence shown here is derived from an EMBL/GenBank/DDBJ whole genome shotgun (WGS) entry which is preliminary data.</text>
</comment>
<evidence type="ECO:0000259" key="2">
    <source>
        <dbReference type="Pfam" id="PF00561"/>
    </source>
</evidence>
<dbReference type="PANTHER" id="PTHR43194:SF2">
    <property type="entry name" value="PEROXISOMAL MEMBRANE PROTEIN LPX1"/>
    <property type="match status" value="1"/>
</dbReference>
<dbReference type="Gene3D" id="3.40.50.1820">
    <property type="entry name" value="alpha/beta hydrolase"/>
    <property type="match status" value="1"/>
</dbReference>
<reference evidence="3" key="1">
    <citation type="submission" date="2022-07" db="EMBL/GenBank/DDBJ databases">
        <title>Genome analysis of Parmales, a sister group of diatoms, reveals the evolutionary specialization of diatoms from phago-mixotrophs to photoautotrophs.</title>
        <authorList>
            <person name="Ban H."/>
            <person name="Sato S."/>
            <person name="Yoshikawa S."/>
            <person name="Kazumasa Y."/>
            <person name="Nakamura Y."/>
            <person name="Ichinomiya M."/>
            <person name="Saitoh K."/>
            <person name="Sato N."/>
            <person name="Blanc-Mathieu R."/>
            <person name="Endo H."/>
            <person name="Kuwata A."/>
            <person name="Ogata H."/>
        </authorList>
    </citation>
    <scope>NUCLEOTIDE SEQUENCE</scope>
</reference>
<keyword evidence="1" id="KW-0812">Transmembrane</keyword>
<dbReference type="InterPro" id="IPR000073">
    <property type="entry name" value="AB_hydrolase_1"/>
</dbReference>
<feature type="transmembrane region" description="Helical" evidence="1">
    <location>
        <begin position="6"/>
        <end position="25"/>
    </location>
</feature>
<gene>
    <name evidence="3" type="ORF">TrRE_jg2779</name>
</gene>
<dbReference type="PANTHER" id="PTHR43194">
    <property type="entry name" value="HYDROLASE ALPHA/BETA FOLD FAMILY"/>
    <property type="match status" value="1"/>
</dbReference>